<accession>J7L9N3</accession>
<dbReference type="HOGENOM" id="CLU_034180_17_3_11"/>
<evidence type="ECO:0000313" key="7">
    <source>
        <dbReference type="EMBL" id="AFR07514.1"/>
    </source>
</evidence>
<reference evidence="8" key="2">
    <citation type="submission" date="2012-08" db="EMBL/GenBank/DDBJ databases">
        <title>Whole-genome sequence of Nocardiopsis alba strain ATCC BAA-2165 associated with honeybees.</title>
        <authorList>
            <person name="Qiao J."/>
            <person name="Chen L."/>
            <person name="Li Y."/>
            <person name="Wang J."/>
            <person name="Zhang W."/>
            <person name="Chen S."/>
        </authorList>
    </citation>
    <scope>NUCLEOTIDE SEQUENCE [LARGE SCALE GENOMIC DNA]</scope>
    <source>
        <strain evidence="8">ATCC BAA-2165 / BE74</strain>
    </source>
</reference>
<dbReference type="AlphaFoldDB" id="J7L9N3"/>
<feature type="transmembrane region" description="Helical" evidence="6">
    <location>
        <begin position="171"/>
        <end position="190"/>
    </location>
</feature>
<dbReference type="GO" id="GO:0005886">
    <property type="term" value="C:plasma membrane"/>
    <property type="evidence" value="ECO:0007669"/>
    <property type="project" value="UniProtKB-SubCell"/>
</dbReference>
<feature type="transmembrane region" description="Helical" evidence="6">
    <location>
        <begin position="308"/>
        <end position="328"/>
    </location>
</feature>
<dbReference type="STRING" id="1205910.B005_4943"/>
<dbReference type="GO" id="GO:0022857">
    <property type="term" value="F:transmembrane transporter activity"/>
    <property type="evidence" value="ECO:0007669"/>
    <property type="project" value="InterPro"/>
</dbReference>
<feature type="transmembrane region" description="Helical" evidence="6">
    <location>
        <begin position="211"/>
        <end position="234"/>
    </location>
</feature>
<feature type="transmembrane region" description="Helical" evidence="6">
    <location>
        <begin position="254"/>
        <end position="275"/>
    </location>
</feature>
<dbReference type="InterPro" id="IPR011701">
    <property type="entry name" value="MFS"/>
</dbReference>
<dbReference type="KEGG" id="nal:B005_4943"/>
<evidence type="ECO:0000256" key="5">
    <source>
        <dbReference type="ARBA" id="ARBA00023136"/>
    </source>
</evidence>
<keyword evidence="3 6" id="KW-0812">Transmembrane</keyword>
<dbReference type="PANTHER" id="PTHR23513:SF6">
    <property type="entry name" value="MAJOR FACILITATOR SUPERFAMILY ASSOCIATED DOMAIN-CONTAINING PROTEIN"/>
    <property type="match status" value="1"/>
</dbReference>
<sequence>MPMNGEGLLRNRRFRTFFLGSLVSLAGRSMTPVALAFGVLQKDGGEQALGYVLAAQMVPLILLTLVGGAVADRFDRGRVLRWSNATTGLTQLCTAALLFGPAPIYAIVPVAVLNGAAGAFTTPALRGVLPEIVPADQLTRANSLLKTARNSAQIGGPVVAGLLVAASSGSLALAIDGAAFLFAAWLMGRLDLGPPRPAEERSSLLRDLKEGWSYFSGTTWIWTVTTTFLLMNVLQTGIWQILGPILASDSIGASGWGIVLGAKAVGLVVASVYLIRFAGRRRVASALAVMSLAGLPLFALGITQELPLLAGAAFVGGLAAAYCGIVWDTALQTHVPNAMLSRVAAYDDLGAYIGIPLAQMTAVAVGSMVGYQTAAAVGGVLFAVAALLPLAGRSVRRR</sequence>
<dbReference type="Gene3D" id="1.20.1250.20">
    <property type="entry name" value="MFS general substrate transporter like domains"/>
    <property type="match status" value="1"/>
</dbReference>
<feature type="transmembrane region" description="Helical" evidence="6">
    <location>
        <begin position="92"/>
        <end position="113"/>
    </location>
</feature>
<proteinExistence type="predicted"/>
<dbReference type="Pfam" id="PF07690">
    <property type="entry name" value="MFS_1"/>
    <property type="match status" value="1"/>
</dbReference>
<feature type="transmembrane region" description="Helical" evidence="6">
    <location>
        <begin position="282"/>
        <end position="302"/>
    </location>
</feature>
<feature type="transmembrane region" description="Helical" evidence="6">
    <location>
        <begin position="48"/>
        <end position="71"/>
    </location>
</feature>
<evidence type="ECO:0000256" key="6">
    <source>
        <dbReference type="SAM" id="Phobius"/>
    </source>
</evidence>
<comment type="subcellular location">
    <subcellularLocation>
        <location evidence="1">Cell membrane</location>
        <topology evidence="1">Multi-pass membrane protein</topology>
    </subcellularLocation>
</comment>
<dbReference type="InterPro" id="IPR036259">
    <property type="entry name" value="MFS_trans_sf"/>
</dbReference>
<dbReference type="OrthoDB" id="4528313at2"/>
<dbReference type="SUPFAM" id="SSF103473">
    <property type="entry name" value="MFS general substrate transporter"/>
    <property type="match status" value="1"/>
</dbReference>
<dbReference type="RefSeq" id="WP_014909976.1">
    <property type="nucleotide sequence ID" value="NC_018524.1"/>
</dbReference>
<keyword evidence="4 6" id="KW-1133">Transmembrane helix</keyword>
<dbReference type="Proteomes" id="UP000003779">
    <property type="component" value="Chromosome"/>
</dbReference>
<gene>
    <name evidence="7" type="ordered locus">B005_4943</name>
</gene>
<organism evidence="7 8">
    <name type="scientific">Nocardiopsis alba (strain ATCC BAA-2165 / BE74)</name>
    <dbReference type="NCBI Taxonomy" id="1205910"/>
    <lineage>
        <taxon>Bacteria</taxon>
        <taxon>Bacillati</taxon>
        <taxon>Actinomycetota</taxon>
        <taxon>Actinomycetes</taxon>
        <taxon>Streptosporangiales</taxon>
        <taxon>Nocardiopsidaceae</taxon>
        <taxon>Nocardiopsis</taxon>
    </lineage>
</organism>
<evidence type="ECO:0000313" key="8">
    <source>
        <dbReference type="Proteomes" id="UP000003779"/>
    </source>
</evidence>
<dbReference type="EMBL" id="CP003788">
    <property type="protein sequence ID" value="AFR07514.1"/>
    <property type="molecule type" value="Genomic_DNA"/>
</dbReference>
<keyword evidence="5 6" id="KW-0472">Membrane</keyword>
<evidence type="ECO:0000256" key="4">
    <source>
        <dbReference type="ARBA" id="ARBA00022989"/>
    </source>
</evidence>
<dbReference type="PATRIC" id="fig|1205910.3.peg.4671"/>
<evidence type="ECO:0000256" key="1">
    <source>
        <dbReference type="ARBA" id="ARBA00004651"/>
    </source>
</evidence>
<feature type="transmembrane region" description="Helical" evidence="6">
    <location>
        <begin position="349"/>
        <end position="368"/>
    </location>
</feature>
<reference evidence="7 8" key="1">
    <citation type="journal article" date="2012" name="J. Bacteriol.">
        <title>Whole-Genome Sequence of Nocardiopsis alba Strain ATCC BAA-2165, Associated with Honeybees.</title>
        <authorList>
            <person name="Qiao J."/>
            <person name="Chen L."/>
            <person name="Li Y."/>
            <person name="Wang J."/>
            <person name="Zhang W."/>
            <person name="Chen S."/>
        </authorList>
    </citation>
    <scope>NUCLEOTIDE SEQUENCE [LARGE SCALE GENOMIC DNA]</scope>
    <source>
        <strain evidence="8">ATCC BAA-2165 / BE74</strain>
    </source>
</reference>
<dbReference type="CDD" id="cd06173">
    <property type="entry name" value="MFS_MefA_like"/>
    <property type="match status" value="1"/>
</dbReference>
<evidence type="ECO:0000256" key="3">
    <source>
        <dbReference type="ARBA" id="ARBA00022692"/>
    </source>
</evidence>
<dbReference type="PANTHER" id="PTHR23513">
    <property type="entry name" value="INTEGRAL MEMBRANE EFFLUX PROTEIN-RELATED"/>
    <property type="match status" value="1"/>
</dbReference>
<feature type="transmembrane region" description="Helical" evidence="6">
    <location>
        <begin position="374"/>
        <end position="392"/>
    </location>
</feature>
<evidence type="ECO:0000256" key="2">
    <source>
        <dbReference type="ARBA" id="ARBA00022475"/>
    </source>
</evidence>
<name>J7L9N3_NOCAA</name>
<dbReference type="eggNOG" id="COG2814">
    <property type="taxonomic scope" value="Bacteria"/>
</dbReference>
<keyword evidence="2" id="KW-1003">Cell membrane</keyword>
<protein>
    <submittedName>
        <fullName evidence="7">Major Facilitator Superfamily protein</fullName>
    </submittedName>
</protein>